<organism evidence="2 3">
    <name type="scientific">Pseudoalteromonas tunicata D2</name>
    <dbReference type="NCBI Taxonomy" id="87626"/>
    <lineage>
        <taxon>Bacteria</taxon>
        <taxon>Pseudomonadati</taxon>
        <taxon>Pseudomonadota</taxon>
        <taxon>Gammaproteobacteria</taxon>
        <taxon>Alteromonadales</taxon>
        <taxon>Pseudoalteromonadaceae</taxon>
        <taxon>Pseudoalteromonas</taxon>
    </lineage>
</organism>
<protein>
    <recommendedName>
        <fullName evidence="4">Orphan protein</fullName>
    </recommendedName>
</protein>
<evidence type="ECO:0008006" key="4">
    <source>
        <dbReference type="Google" id="ProtNLM"/>
    </source>
</evidence>
<comment type="caution">
    <text evidence="2">The sequence shown here is derived from an EMBL/GenBank/DDBJ whole genome shotgun (WGS) entry which is preliminary data.</text>
</comment>
<name>A4CDN9_9GAMM</name>
<dbReference type="AlphaFoldDB" id="A4CDN9"/>
<dbReference type="EMBL" id="AAOH01000007">
    <property type="protein sequence ID" value="EAR27081.1"/>
    <property type="molecule type" value="Genomic_DNA"/>
</dbReference>
<evidence type="ECO:0000256" key="1">
    <source>
        <dbReference type="SAM" id="SignalP"/>
    </source>
</evidence>
<accession>A4CDN9</accession>
<evidence type="ECO:0000313" key="3">
    <source>
        <dbReference type="Proteomes" id="UP000006201"/>
    </source>
</evidence>
<keyword evidence="1" id="KW-0732">Signal</keyword>
<feature type="signal peptide" evidence="1">
    <location>
        <begin position="1"/>
        <end position="33"/>
    </location>
</feature>
<dbReference type="Proteomes" id="UP000006201">
    <property type="component" value="Unassembled WGS sequence"/>
</dbReference>
<keyword evidence="3" id="KW-1185">Reference proteome</keyword>
<dbReference type="HOGENOM" id="CLU_2510223_0_0_6"/>
<gene>
    <name evidence="2" type="ORF">PTD2_05405</name>
</gene>
<reference evidence="2 3" key="1">
    <citation type="submission" date="2006-02" db="EMBL/GenBank/DDBJ databases">
        <authorList>
            <person name="Moran M.A."/>
            <person name="Kjelleberg S."/>
            <person name="Egan S."/>
            <person name="Saunders N."/>
            <person name="Thomas T."/>
            <person name="Ferriera S."/>
            <person name="Johnson J."/>
            <person name="Kravitz S."/>
            <person name="Halpern A."/>
            <person name="Remington K."/>
            <person name="Beeson K."/>
            <person name="Tran B."/>
            <person name="Rogers Y.-H."/>
            <person name="Friedman R."/>
            <person name="Venter J.C."/>
        </authorList>
    </citation>
    <scope>NUCLEOTIDE SEQUENCE [LARGE SCALE GENOMIC DNA]</scope>
    <source>
        <strain evidence="2 3">D2</strain>
    </source>
</reference>
<sequence length="85" mass="9316">MKLTTLTSAKTTLTATLLLSAVITFTPINSAQADESTATTTTQNSYVCDPFPECNERPTADKKNEPQPANFIDVLIQKLIKELKK</sequence>
<proteinExistence type="predicted"/>
<dbReference type="RefSeq" id="WP_009838944.1">
    <property type="nucleotide sequence ID" value="NZ_AAOH01000007.1"/>
</dbReference>
<evidence type="ECO:0000313" key="2">
    <source>
        <dbReference type="EMBL" id="EAR27081.1"/>
    </source>
</evidence>
<dbReference type="STRING" id="87626.PTD2_05405"/>
<feature type="chain" id="PRO_5002665990" description="Orphan protein" evidence="1">
    <location>
        <begin position="34"/>
        <end position="85"/>
    </location>
</feature>